<dbReference type="AlphaFoldDB" id="Q3LWI5"/>
<evidence type="ECO:0000313" key="2">
    <source>
        <dbReference type="Proteomes" id="UP000243425"/>
    </source>
</evidence>
<protein>
    <submittedName>
        <fullName evidence="1">Uncharacterized protein</fullName>
    </submittedName>
</protein>
<reference evidence="1 2" key="1">
    <citation type="journal article" date="2006" name="Proc. Natl. Acad. Sci. U.S.A.">
        <title>Complete nucleotide sequence of the chlorarachniophyte nucleomorph: nature's smallest nucleus.</title>
        <authorList>
            <person name="Gilson P.R."/>
            <person name="Su V."/>
            <person name="Slamovits C.H."/>
            <person name="Reith M.E."/>
            <person name="Keeling P.J."/>
            <person name="McFadden G.I."/>
        </authorList>
    </citation>
    <scope>NUCLEOTIDE SEQUENCE [LARGE SCALE GENOMIC DNA]</scope>
    <source>
        <strain evidence="2">CCMP621</strain>
    </source>
</reference>
<geneLocation type="nucleomorph" evidence="1"/>
<proteinExistence type="predicted"/>
<evidence type="ECO:0000313" key="1">
    <source>
        <dbReference type="EMBL" id="ABA27181.1"/>
    </source>
</evidence>
<keyword evidence="1" id="KW-0542">Nucleomorph</keyword>
<dbReference type="EMBL" id="DQ158856">
    <property type="protein sequence ID" value="ABA27181.1"/>
    <property type="molecule type" value="Genomic_DNA"/>
</dbReference>
<organism evidence="1 2">
    <name type="scientific">Bigelowiella natans</name>
    <name type="common">Pedinomonas minutissima</name>
    <name type="synonym">Chlorarachnion sp. (strain CCMP621)</name>
    <dbReference type="NCBI Taxonomy" id="227086"/>
    <lineage>
        <taxon>Eukaryota</taxon>
        <taxon>Sar</taxon>
        <taxon>Rhizaria</taxon>
        <taxon>Cercozoa</taxon>
        <taxon>Chlorarachniophyceae</taxon>
        <taxon>Bigelowiella</taxon>
    </lineage>
</organism>
<dbReference type="RefSeq" id="XP_001712793.1">
    <property type="nucleotide sequence ID" value="XM_001712741.1"/>
</dbReference>
<dbReference type="GeneID" id="5788427"/>
<accession>Q3LWI5</accession>
<sequence>MKLSLNQICKNSYYTNYNSVANVCQAISKLLNSVRKNRYLLLRVKKFKLYRLLKIIYSVKKKYLSIFSFFKQWHIAIFNLTYGILKNKFQCTSTSIHKHSFIFKKKKLIKFMSQLSYDLRFSIGILYEIKYWYKKIVLMLFPTTIQVLGLRNFTKLIELFKTLNRLLHYLRKGKIPYRVLEKKTALIMENILNKYYHLNSVQEYSNFKLLKFFRSKIIIFLRIDYYSKVIILKKNVRKIDFNSIKKIFRPRIVSLFSKKNSF</sequence>
<name>Q3LWI5_BIGNA</name>
<dbReference type="Proteomes" id="UP000243425">
    <property type="component" value="Nucleomorph 1"/>
</dbReference>